<proteinExistence type="predicted"/>
<keyword evidence="1" id="KW-0812">Transmembrane</keyword>
<feature type="transmembrane region" description="Helical" evidence="1">
    <location>
        <begin position="12"/>
        <end position="33"/>
    </location>
</feature>
<sequence length="191" mass="20787">MSMRERSGMRQGGFTLIELMIAMVIGLVILLGASQVFLASRQTFERVDQLNDRQEILRFLADSVSLDIRTADNNMAVTNTGSTLILRYGESRSEDPYCSGGNLERVDYQFVVETSTLSLTTHCSGVDPIEEPLVSNLDLVSFTSGNVNGSVAYIDISVRFSALDSEATTGREVMFRAASRSAIIAQVNAGS</sequence>
<dbReference type="RefSeq" id="WP_218155424.1">
    <property type="nucleotide sequence ID" value="NZ_FOPY01000018.1"/>
</dbReference>
<keyword evidence="1" id="KW-1133">Transmembrane helix</keyword>
<dbReference type="AlphaFoldDB" id="A0A1I3FFX2"/>
<dbReference type="EMBL" id="FOPY01000018">
    <property type="protein sequence ID" value="SFI10105.1"/>
    <property type="molecule type" value="Genomic_DNA"/>
</dbReference>
<organism evidence="2 3">
    <name type="scientific">Modicisalibacter xianhensis</name>
    <dbReference type="NCBI Taxonomy" id="442341"/>
    <lineage>
        <taxon>Bacteria</taxon>
        <taxon>Pseudomonadati</taxon>
        <taxon>Pseudomonadota</taxon>
        <taxon>Gammaproteobacteria</taxon>
        <taxon>Oceanospirillales</taxon>
        <taxon>Halomonadaceae</taxon>
        <taxon>Modicisalibacter</taxon>
    </lineage>
</organism>
<accession>A0A1I3FFX2</accession>
<gene>
    <name evidence="2" type="ORF">SAMN04487959_11817</name>
</gene>
<dbReference type="SUPFAM" id="SSF54523">
    <property type="entry name" value="Pili subunits"/>
    <property type="match status" value="1"/>
</dbReference>
<dbReference type="InterPro" id="IPR045584">
    <property type="entry name" value="Pilin-like"/>
</dbReference>
<name>A0A1I3FFX2_9GAMM</name>
<dbReference type="STRING" id="442341.SAMN04487959_11817"/>
<dbReference type="PROSITE" id="PS00409">
    <property type="entry name" value="PROKAR_NTER_METHYL"/>
    <property type="match status" value="1"/>
</dbReference>
<evidence type="ECO:0000313" key="3">
    <source>
        <dbReference type="Proteomes" id="UP000199040"/>
    </source>
</evidence>
<dbReference type="Proteomes" id="UP000199040">
    <property type="component" value="Unassembled WGS sequence"/>
</dbReference>
<evidence type="ECO:0000256" key="1">
    <source>
        <dbReference type="SAM" id="Phobius"/>
    </source>
</evidence>
<keyword evidence="1" id="KW-0472">Membrane</keyword>
<evidence type="ECO:0000313" key="2">
    <source>
        <dbReference type="EMBL" id="SFI10105.1"/>
    </source>
</evidence>
<protein>
    <submittedName>
        <fullName evidence="2">Type IV pilin N-term methylation site GFxxxE</fullName>
    </submittedName>
</protein>
<keyword evidence="3" id="KW-1185">Reference proteome</keyword>
<dbReference type="NCBIfam" id="TIGR02532">
    <property type="entry name" value="IV_pilin_GFxxxE"/>
    <property type="match status" value="1"/>
</dbReference>
<dbReference type="Pfam" id="PF07963">
    <property type="entry name" value="N_methyl"/>
    <property type="match status" value="1"/>
</dbReference>
<reference evidence="2 3" key="1">
    <citation type="submission" date="2016-10" db="EMBL/GenBank/DDBJ databases">
        <authorList>
            <person name="de Groot N.N."/>
        </authorList>
    </citation>
    <scope>NUCLEOTIDE SEQUENCE [LARGE SCALE GENOMIC DNA]</scope>
    <source>
        <strain evidence="2 3">CGMCC 1.6848</strain>
    </source>
</reference>
<dbReference type="InterPro" id="IPR012902">
    <property type="entry name" value="N_methyl_site"/>
</dbReference>